<dbReference type="PROSITE" id="PS50076">
    <property type="entry name" value="DNAJ_2"/>
    <property type="match status" value="1"/>
</dbReference>
<evidence type="ECO:0000256" key="2">
    <source>
        <dbReference type="SAM" id="Phobius"/>
    </source>
</evidence>
<dbReference type="InterPro" id="IPR001623">
    <property type="entry name" value="DnaJ_domain"/>
</dbReference>
<dbReference type="PROSITE" id="PS00636">
    <property type="entry name" value="DNAJ_1"/>
    <property type="match status" value="1"/>
</dbReference>
<dbReference type="PRINTS" id="PR00625">
    <property type="entry name" value="JDOMAIN"/>
</dbReference>
<dbReference type="Pfam" id="PF00226">
    <property type="entry name" value="DnaJ"/>
    <property type="match status" value="1"/>
</dbReference>
<dbReference type="Pfam" id="PF14308">
    <property type="entry name" value="DnaJ-X"/>
    <property type="match status" value="1"/>
</dbReference>
<evidence type="ECO:0000313" key="5">
    <source>
        <dbReference type="Proteomes" id="UP000030708"/>
    </source>
</evidence>
<dbReference type="OrthoDB" id="375822at2759"/>
<protein>
    <recommendedName>
        <fullName evidence="3">J domain-containing protein</fullName>
    </recommendedName>
</protein>
<accession>A0A024W5Y5</accession>
<reference evidence="4 5" key="1">
    <citation type="submission" date="2013-02" db="EMBL/GenBank/DDBJ databases">
        <title>The Genome Annotation of Plasmodium falciparum Tanzania (2000708).</title>
        <authorList>
            <consortium name="The Broad Institute Genome Sequencing Platform"/>
            <consortium name="The Broad Institute Genome Sequencing Center for Infectious Disease"/>
            <person name="Neafsey D."/>
            <person name="Hoffman S."/>
            <person name="Volkman S."/>
            <person name="Rosenthal P."/>
            <person name="Walker B."/>
            <person name="Young S.K."/>
            <person name="Zeng Q."/>
            <person name="Gargeya S."/>
            <person name="Fitzgerald M."/>
            <person name="Haas B."/>
            <person name="Abouelleil A."/>
            <person name="Allen A.W."/>
            <person name="Alvarado L."/>
            <person name="Arachchi H.M."/>
            <person name="Berlin A.M."/>
            <person name="Chapman S.B."/>
            <person name="Gainer-Dewar J."/>
            <person name="Goldberg J."/>
            <person name="Griggs A."/>
            <person name="Gujja S."/>
            <person name="Hansen M."/>
            <person name="Howarth C."/>
            <person name="Imamovic A."/>
            <person name="Ireland A."/>
            <person name="Larimer J."/>
            <person name="McCowan C."/>
            <person name="Murphy C."/>
            <person name="Pearson M."/>
            <person name="Poon T.W."/>
            <person name="Priest M."/>
            <person name="Roberts A."/>
            <person name="Saif S."/>
            <person name="Shea T."/>
            <person name="Sisk P."/>
            <person name="Sykes S."/>
            <person name="Wortman J."/>
            <person name="Nusbaum C."/>
            <person name="Birren B."/>
        </authorList>
    </citation>
    <scope>NUCLEOTIDE SEQUENCE [LARGE SCALE GENOMIC DNA]</scope>
    <source>
        <strain evidence="5">Tanzania (2000708)</strain>
    </source>
</reference>
<dbReference type="AlphaFoldDB" id="A0A024W5Y5"/>
<dbReference type="InterPro" id="IPR018253">
    <property type="entry name" value="DnaJ_domain_CS"/>
</dbReference>
<keyword evidence="2" id="KW-0812">Transmembrane</keyword>
<evidence type="ECO:0000256" key="1">
    <source>
        <dbReference type="SAM" id="MobiDB-lite"/>
    </source>
</evidence>
<name>A0A024W5Y5_PLAFA</name>
<feature type="region of interest" description="Disordered" evidence="1">
    <location>
        <begin position="558"/>
        <end position="587"/>
    </location>
</feature>
<dbReference type="EMBL" id="KI926434">
    <property type="protein sequence ID" value="ETW36122.1"/>
    <property type="molecule type" value="Genomic_DNA"/>
</dbReference>
<reference evidence="4 5" key="2">
    <citation type="submission" date="2013-02" db="EMBL/GenBank/DDBJ databases">
        <title>The Genome Sequence of Plasmodium falciparum Tanzania (2000708).</title>
        <authorList>
            <consortium name="The Broad Institute Genome Sequencing Platform"/>
            <consortium name="The Broad Institute Genome Sequencing Center for Infectious Disease"/>
            <person name="Neafsey D."/>
            <person name="Cheeseman I."/>
            <person name="Volkman S."/>
            <person name="Adams J."/>
            <person name="Walker B."/>
            <person name="Young S.K."/>
            <person name="Zeng Q."/>
            <person name="Gargeya S."/>
            <person name="Fitzgerald M."/>
            <person name="Haas B."/>
            <person name="Abouelleil A."/>
            <person name="Alvarado L."/>
            <person name="Arachchi H.M."/>
            <person name="Berlin A.M."/>
            <person name="Chapman S.B."/>
            <person name="Dewar J."/>
            <person name="Goldberg J."/>
            <person name="Griggs A."/>
            <person name="Gujja S."/>
            <person name="Hansen M."/>
            <person name="Howarth C."/>
            <person name="Imamovic A."/>
            <person name="Larimer J."/>
            <person name="McCowan C."/>
            <person name="Murphy C."/>
            <person name="Neiman D."/>
            <person name="Pearson M."/>
            <person name="Priest M."/>
            <person name="Roberts A."/>
            <person name="Saif S."/>
            <person name="Shea T."/>
            <person name="Sisk P."/>
            <person name="Sykes S."/>
            <person name="Wortman J."/>
            <person name="Nusbaum C."/>
            <person name="Birren B."/>
        </authorList>
    </citation>
    <scope>NUCLEOTIDE SEQUENCE [LARGE SCALE GENOMIC DNA]</scope>
    <source>
        <strain evidence="5">Tanzania (2000708)</strain>
    </source>
</reference>
<dbReference type="CDD" id="cd06257">
    <property type="entry name" value="DnaJ"/>
    <property type="match status" value="1"/>
</dbReference>
<feature type="compositionally biased region" description="Basic and acidic residues" evidence="1">
    <location>
        <begin position="558"/>
        <end position="569"/>
    </location>
</feature>
<dbReference type="InterPro" id="IPR036869">
    <property type="entry name" value="J_dom_sf"/>
</dbReference>
<feature type="domain" description="J" evidence="3">
    <location>
        <begin position="201"/>
        <end position="266"/>
    </location>
</feature>
<gene>
    <name evidence="4" type="ORF">PFTANZ_03161</name>
</gene>
<feature type="transmembrane region" description="Helical" evidence="2">
    <location>
        <begin position="46"/>
        <end position="63"/>
    </location>
</feature>
<dbReference type="Gene3D" id="1.10.287.110">
    <property type="entry name" value="DnaJ domain"/>
    <property type="match status" value="1"/>
</dbReference>
<dbReference type="Proteomes" id="UP000030708">
    <property type="component" value="Unassembled WGS sequence"/>
</dbReference>
<evidence type="ECO:0000313" key="4">
    <source>
        <dbReference type="EMBL" id="ETW36122.1"/>
    </source>
</evidence>
<dbReference type="PANTHER" id="PTHR44094">
    <property type="entry name" value="DNAJ HEAT SHOCK N-TERMINAL DOMAIN-CONTAINING PROTEIN"/>
    <property type="match status" value="1"/>
</dbReference>
<evidence type="ECO:0000259" key="3">
    <source>
        <dbReference type="PROSITE" id="PS50076"/>
    </source>
</evidence>
<sequence length="587" mass="69745">MLYFNLSNMNMSKKRLNKNNVNYKFEFINLFDKNGKNKRKITSWKFCKSLILTTLGMLYIFLLKVDIGTIKNCTSKNFTHKKRRLYENEFFNNYNDEFSNENYNKVGEKYFHCIKTAKFIDDDSSDVLVKEHDNNIKELENYNLFESDEINSNSNYKEGEKLNQIDEISPSVIRNIKDEGYNIDDNSYSLNFNLDYSVDRTYYDILNVNVDASLNEIKNNYYNLALEYFLDKNTNDLKRKMEFEKISEAYQILSDKEKREKYHKEELDVTKDMFIMDPSILFMLNYSLDQLFPYIGKYDITTIINFVTDQFTRGNIFETLIGKSSLEKYGDLIRKMDEKEEERKNKLVLFLKDRLQEYVDVDEDTWIIKMENEIMGLLESKFSSYIIESVGWVYENVARAFIGKEGKVMSMDEKKARKQAKHREQMNRKEAMIWSFRTVSSIGYILSGEPKNHLMIHGVTCNMYNYNEMNNFYNYDDKLVCHYPNGYSINKMFHRIIHTFVKTMTVYFLDIIESIVRVVAETVLYDESDDIKIRLKRARGMKKLGILGKCLKQENIKEEGNRNINKNKDNQNGNNMETHPTDKNNRV</sequence>
<keyword evidence="2" id="KW-1133">Transmembrane helix</keyword>
<dbReference type="eggNOG" id="KOG0691">
    <property type="taxonomic scope" value="Eukaryota"/>
</dbReference>
<organism evidence="4 5">
    <name type="scientific">Plasmodium falciparum Tanzania</name>
    <name type="common">2000708</name>
    <dbReference type="NCBI Taxonomy" id="1036725"/>
    <lineage>
        <taxon>Eukaryota</taxon>
        <taxon>Sar</taxon>
        <taxon>Alveolata</taxon>
        <taxon>Apicomplexa</taxon>
        <taxon>Aconoidasida</taxon>
        <taxon>Haemosporida</taxon>
        <taxon>Plasmodiidae</taxon>
        <taxon>Plasmodium</taxon>
        <taxon>Plasmodium (Laverania)</taxon>
    </lineage>
</organism>
<dbReference type="InterPro" id="IPR026894">
    <property type="entry name" value="DnaJ_X"/>
</dbReference>
<keyword evidence="2" id="KW-0472">Membrane</keyword>
<dbReference type="SUPFAM" id="SSF46565">
    <property type="entry name" value="Chaperone J-domain"/>
    <property type="match status" value="1"/>
</dbReference>
<dbReference type="PANTHER" id="PTHR44094:SF8">
    <property type="entry name" value="DNAJ HEAT SHOCK N-TERMINAL DOMAIN-CONTAINING PROTEIN-RELATED"/>
    <property type="match status" value="1"/>
</dbReference>
<dbReference type="SMART" id="SM00271">
    <property type="entry name" value="DnaJ"/>
    <property type="match status" value="1"/>
</dbReference>
<dbReference type="InterPro" id="IPR052423">
    <property type="entry name" value="EMIR"/>
</dbReference>
<proteinExistence type="predicted"/>